<dbReference type="AlphaFoldDB" id="A0A9P5U272"/>
<feature type="transmembrane region" description="Helical" evidence="2">
    <location>
        <begin position="76"/>
        <end position="94"/>
    </location>
</feature>
<feature type="transmembrane region" description="Helical" evidence="2">
    <location>
        <begin position="5"/>
        <end position="27"/>
    </location>
</feature>
<organism evidence="3 4">
    <name type="scientific">Rhodocollybia butyracea</name>
    <dbReference type="NCBI Taxonomy" id="206335"/>
    <lineage>
        <taxon>Eukaryota</taxon>
        <taxon>Fungi</taxon>
        <taxon>Dikarya</taxon>
        <taxon>Basidiomycota</taxon>
        <taxon>Agaricomycotina</taxon>
        <taxon>Agaricomycetes</taxon>
        <taxon>Agaricomycetidae</taxon>
        <taxon>Agaricales</taxon>
        <taxon>Marasmiineae</taxon>
        <taxon>Omphalotaceae</taxon>
        <taxon>Rhodocollybia</taxon>
    </lineage>
</organism>
<reference evidence="3" key="1">
    <citation type="submission" date="2020-11" db="EMBL/GenBank/DDBJ databases">
        <authorList>
            <consortium name="DOE Joint Genome Institute"/>
            <person name="Ahrendt S."/>
            <person name="Riley R."/>
            <person name="Andreopoulos W."/>
            <person name="Labutti K."/>
            <person name="Pangilinan J."/>
            <person name="Ruiz-Duenas F.J."/>
            <person name="Barrasa J.M."/>
            <person name="Sanchez-Garcia M."/>
            <person name="Camarero S."/>
            <person name="Miyauchi S."/>
            <person name="Serrano A."/>
            <person name="Linde D."/>
            <person name="Babiker R."/>
            <person name="Drula E."/>
            <person name="Ayuso-Fernandez I."/>
            <person name="Pacheco R."/>
            <person name="Padilla G."/>
            <person name="Ferreira P."/>
            <person name="Barriuso J."/>
            <person name="Kellner H."/>
            <person name="Castanera R."/>
            <person name="Alfaro M."/>
            <person name="Ramirez L."/>
            <person name="Pisabarro A.G."/>
            <person name="Kuo A."/>
            <person name="Tritt A."/>
            <person name="Lipzen A."/>
            <person name="He G."/>
            <person name="Yan M."/>
            <person name="Ng V."/>
            <person name="Cullen D."/>
            <person name="Martin F."/>
            <person name="Rosso M.-N."/>
            <person name="Henrissat B."/>
            <person name="Hibbett D."/>
            <person name="Martinez A.T."/>
            <person name="Grigoriev I.V."/>
        </authorList>
    </citation>
    <scope>NUCLEOTIDE SEQUENCE</scope>
    <source>
        <strain evidence="3">AH 40177</strain>
    </source>
</reference>
<dbReference type="Proteomes" id="UP000772434">
    <property type="component" value="Unassembled WGS sequence"/>
</dbReference>
<keyword evidence="2" id="KW-1133">Transmembrane helix</keyword>
<feature type="compositionally biased region" description="Basic and acidic residues" evidence="1">
    <location>
        <begin position="270"/>
        <end position="286"/>
    </location>
</feature>
<name>A0A9P5U272_9AGAR</name>
<comment type="caution">
    <text evidence="3">The sequence shown here is derived from an EMBL/GenBank/DDBJ whole genome shotgun (WGS) entry which is preliminary data.</text>
</comment>
<feature type="compositionally biased region" description="Polar residues" evidence="1">
    <location>
        <begin position="248"/>
        <end position="267"/>
    </location>
</feature>
<proteinExistence type="predicted"/>
<protein>
    <submittedName>
        <fullName evidence="3">Uncharacterized protein</fullName>
    </submittedName>
</protein>
<evidence type="ECO:0000313" key="3">
    <source>
        <dbReference type="EMBL" id="KAF9062343.1"/>
    </source>
</evidence>
<dbReference type="EMBL" id="JADNRY010000175">
    <property type="protein sequence ID" value="KAF9062343.1"/>
    <property type="molecule type" value="Genomic_DNA"/>
</dbReference>
<keyword evidence="2" id="KW-0812">Transmembrane</keyword>
<evidence type="ECO:0000256" key="1">
    <source>
        <dbReference type="SAM" id="MobiDB-lite"/>
    </source>
</evidence>
<accession>A0A9P5U272</accession>
<evidence type="ECO:0000313" key="4">
    <source>
        <dbReference type="Proteomes" id="UP000772434"/>
    </source>
</evidence>
<feature type="transmembrane region" description="Helical" evidence="2">
    <location>
        <begin position="122"/>
        <end position="145"/>
    </location>
</feature>
<dbReference type="OrthoDB" id="3357408at2759"/>
<feature type="transmembrane region" description="Helical" evidence="2">
    <location>
        <begin position="198"/>
        <end position="224"/>
    </location>
</feature>
<keyword evidence="4" id="KW-1185">Reference proteome</keyword>
<keyword evidence="2" id="KW-0472">Membrane</keyword>
<feature type="region of interest" description="Disordered" evidence="1">
    <location>
        <begin position="230"/>
        <end position="286"/>
    </location>
</feature>
<sequence>MAGTLYVIVTLVFFTLATISISLDLAWRSLGGTNDDFSTQISTEVGPYYIFVIAGMLSDAMMIHRCYRLWNSRKSVIILPLLGLIGISITWIVFEAMAVKSSTSEEEQFSTASVTAMFTSQIYGSVTLAENIVLTGLMAGRVWWLERRMKTILIVGKNKPKISQSLLGPILQSGALNPIFLSIWVAAAYSPALDSVQLLTPCALTQIVGISSTLIVLSIGIGLASDSRSRVFDEENQSSEDREESDLSTKTMQTSICPSPDTIQPFTLTHGHDDSVREPLRPKKYS</sequence>
<feature type="compositionally biased region" description="Acidic residues" evidence="1">
    <location>
        <begin position="234"/>
        <end position="246"/>
    </location>
</feature>
<gene>
    <name evidence="3" type="ORF">BDP27DRAFT_1336803</name>
</gene>
<feature type="transmembrane region" description="Helical" evidence="2">
    <location>
        <begin position="47"/>
        <end position="64"/>
    </location>
</feature>
<feature type="transmembrane region" description="Helical" evidence="2">
    <location>
        <begin position="166"/>
        <end position="186"/>
    </location>
</feature>
<evidence type="ECO:0000256" key="2">
    <source>
        <dbReference type="SAM" id="Phobius"/>
    </source>
</evidence>